<dbReference type="Proteomes" id="UP000241247">
    <property type="component" value="Unassembled WGS sequence"/>
</dbReference>
<dbReference type="InterPro" id="IPR019282">
    <property type="entry name" value="Glycoamylase-like_cons_dom"/>
</dbReference>
<dbReference type="Pfam" id="PF10091">
    <property type="entry name" value="Glycoamylase"/>
    <property type="match status" value="1"/>
</dbReference>
<protein>
    <recommendedName>
        <fullName evidence="1">Glycoamylase-like domain-containing protein</fullName>
    </recommendedName>
</protein>
<dbReference type="OrthoDB" id="5937621at2"/>
<dbReference type="EMBL" id="PZZZ01000005">
    <property type="protein sequence ID" value="PTM94184.1"/>
    <property type="molecule type" value="Genomic_DNA"/>
</dbReference>
<dbReference type="AlphaFoldDB" id="A0A2T5B5G5"/>
<feature type="domain" description="Glycoamylase-like" evidence="1">
    <location>
        <begin position="188"/>
        <end position="422"/>
    </location>
</feature>
<dbReference type="InterPro" id="IPR016883">
    <property type="entry name" value="UCP028431"/>
</dbReference>
<keyword evidence="3" id="KW-1185">Reference proteome</keyword>
<comment type="caution">
    <text evidence="2">The sequence shown here is derived from an EMBL/GenBank/DDBJ whole genome shotgun (WGS) entry which is preliminary data.</text>
</comment>
<accession>A0A2T5B5G5</accession>
<dbReference type="Gene3D" id="1.50.10.140">
    <property type="match status" value="1"/>
</dbReference>
<dbReference type="PIRSF" id="PIRSF028431">
    <property type="entry name" value="UCP028431"/>
    <property type="match status" value="1"/>
</dbReference>
<sequence>MTELLSTDPELKRMPTDLDFARLQFTTVLYYLNCTNPDNGLVRDKTDPEAPASIAAIGMALATIPVLVERGVIIRKFAGKIARRRLESLLEYPQGPEPDASGYKGFFYHFLDIETGRRVWDCELSTIDSAFLFAGALTVAAYFDGDTLEEVEIRRLANALYERADWNWACDYGPTLTHGWRPESGFIPYRWRGYDEGLLLYILGLGSPTHPLPPEAYAAYTESYEWRNLYGRELLYSGPLFTHQLSHLWIDFRGIRDAFMREHDSDYFRNSRHATFVQQEYAIRNPLNFVGYGEHCWGFTASDGPGWTTRRIGGVDRQFFDYIARGAPFGPDDGTVSPWAVIASLPFAPEIVIPTVWNFARMKLGMTRLYGFKPSFNQTYAVEGNPTGWWVSPYHFGIDQGPVVLMIENYRSGLLWNIMRRCKPIVVGLTRAGFSGGWLGA</sequence>
<reference evidence="2 3" key="1">
    <citation type="submission" date="2018-04" db="EMBL/GenBank/DDBJ databases">
        <title>Genomic Encyclopedia of Type Strains, Phase IV (KMG-IV): sequencing the most valuable type-strain genomes for metagenomic binning, comparative biology and taxonomic classification.</title>
        <authorList>
            <person name="Goeker M."/>
        </authorList>
    </citation>
    <scope>NUCLEOTIDE SEQUENCE [LARGE SCALE GENOMIC DNA]</scope>
    <source>
        <strain evidence="2 3">DSM 7138</strain>
    </source>
</reference>
<name>A0A2T5B5G5_MYCDI</name>
<gene>
    <name evidence="2" type="ORF">C7449_10583</name>
</gene>
<evidence type="ECO:0000259" key="1">
    <source>
        <dbReference type="Pfam" id="PF10091"/>
    </source>
</evidence>
<dbReference type="RefSeq" id="WP_108003300.1">
    <property type="nucleotide sequence ID" value="NZ_JBHEEX010000003.1"/>
</dbReference>
<evidence type="ECO:0000313" key="3">
    <source>
        <dbReference type="Proteomes" id="UP000241247"/>
    </source>
</evidence>
<proteinExistence type="predicted"/>
<organism evidence="2 3">
    <name type="scientific">Mycoplana dimorpha</name>
    <dbReference type="NCBI Taxonomy" id="28320"/>
    <lineage>
        <taxon>Bacteria</taxon>
        <taxon>Pseudomonadati</taxon>
        <taxon>Pseudomonadota</taxon>
        <taxon>Alphaproteobacteria</taxon>
        <taxon>Hyphomicrobiales</taxon>
        <taxon>Rhizobiaceae</taxon>
        <taxon>Mycoplana</taxon>
    </lineage>
</organism>
<evidence type="ECO:0000313" key="2">
    <source>
        <dbReference type="EMBL" id="PTM94184.1"/>
    </source>
</evidence>